<protein>
    <recommendedName>
        <fullName evidence="3">TPM domain-containing protein</fullName>
    </recommendedName>
</protein>
<dbReference type="Proteomes" id="UP000198921">
    <property type="component" value="Unassembled WGS sequence"/>
</dbReference>
<sequence length="199" mass="20429">MRRALIVTGAVAVALSTAGPAWAEPPLEVFEPVTDRAAVLGDGGVAAREATESLAAETDIGLYTVFVPSFDDMAADDWASQTAELSGLEASDVLFAVAVGEGGSTYEYSWWIDDSSSLSEVDVDAVMTGEVEPRLGSNDWSGAVVALAEQLRSSVGPADAAAPGWSTTTTVLVVAAVAVVLLVGHLLGRRKSAAHPGAR</sequence>
<feature type="transmembrane region" description="Helical" evidence="1">
    <location>
        <begin position="164"/>
        <end position="187"/>
    </location>
</feature>
<dbReference type="STRING" id="1137993.SAMN05660209_04646"/>
<dbReference type="Gene3D" id="3.10.310.50">
    <property type="match status" value="1"/>
</dbReference>
<feature type="signal peptide" evidence="2">
    <location>
        <begin position="1"/>
        <end position="23"/>
    </location>
</feature>
<keyword evidence="5" id="KW-1185">Reference proteome</keyword>
<feature type="domain" description="TPM" evidence="3">
    <location>
        <begin position="33"/>
        <end position="152"/>
    </location>
</feature>
<keyword evidence="2" id="KW-0732">Signal</keyword>
<evidence type="ECO:0000313" key="5">
    <source>
        <dbReference type="Proteomes" id="UP000198921"/>
    </source>
</evidence>
<keyword evidence="1" id="KW-1133">Transmembrane helix</keyword>
<dbReference type="AlphaFoldDB" id="A0A1H3Q7W1"/>
<dbReference type="RefSeq" id="WP_170856934.1">
    <property type="nucleotide sequence ID" value="NZ_FNOT01000020.1"/>
</dbReference>
<keyword evidence="1" id="KW-0812">Transmembrane</keyword>
<reference evidence="5" key="1">
    <citation type="submission" date="2016-10" db="EMBL/GenBank/DDBJ databases">
        <authorList>
            <person name="Varghese N."/>
            <person name="Submissions S."/>
        </authorList>
    </citation>
    <scope>NUCLEOTIDE SEQUENCE [LARGE SCALE GENOMIC DNA]</scope>
    <source>
        <strain evidence="5">DSM 45422</strain>
    </source>
</reference>
<dbReference type="EMBL" id="FNOT01000020">
    <property type="protein sequence ID" value="SDZ09343.1"/>
    <property type="molecule type" value="Genomic_DNA"/>
</dbReference>
<dbReference type="InterPro" id="IPR007621">
    <property type="entry name" value="TPM_dom"/>
</dbReference>
<proteinExistence type="predicted"/>
<gene>
    <name evidence="4" type="ORF">SAMN05660209_04646</name>
</gene>
<accession>A0A1H3Q7W1</accession>
<keyword evidence="1" id="KW-0472">Membrane</keyword>
<dbReference type="Pfam" id="PF04536">
    <property type="entry name" value="TPM_phosphatase"/>
    <property type="match status" value="1"/>
</dbReference>
<feature type="chain" id="PRO_5011656279" description="TPM domain-containing protein" evidence="2">
    <location>
        <begin position="24"/>
        <end position="199"/>
    </location>
</feature>
<evidence type="ECO:0000256" key="1">
    <source>
        <dbReference type="SAM" id="Phobius"/>
    </source>
</evidence>
<evidence type="ECO:0000256" key="2">
    <source>
        <dbReference type="SAM" id="SignalP"/>
    </source>
</evidence>
<name>A0A1H3Q7W1_9ACTN</name>
<evidence type="ECO:0000259" key="3">
    <source>
        <dbReference type="Pfam" id="PF04536"/>
    </source>
</evidence>
<evidence type="ECO:0000313" key="4">
    <source>
        <dbReference type="EMBL" id="SDZ09343.1"/>
    </source>
</evidence>
<organism evidence="4 5">
    <name type="scientific">Geodermatophilus africanus</name>
    <dbReference type="NCBI Taxonomy" id="1137993"/>
    <lineage>
        <taxon>Bacteria</taxon>
        <taxon>Bacillati</taxon>
        <taxon>Actinomycetota</taxon>
        <taxon>Actinomycetes</taxon>
        <taxon>Geodermatophilales</taxon>
        <taxon>Geodermatophilaceae</taxon>
        <taxon>Geodermatophilus</taxon>
    </lineage>
</organism>